<dbReference type="OrthoDB" id="512464at2"/>
<dbReference type="RefSeq" id="WP_144874412.1">
    <property type="nucleotide sequence ID" value="NZ_LR214090.1"/>
</dbReference>
<organism evidence="2 3">
    <name type="scientific">Hyella patelloides LEGE 07179</name>
    <dbReference type="NCBI Taxonomy" id="945734"/>
    <lineage>
        <taxon>Bacteria</taxon>
        <taxon>Bacillati</taxon>
        <taxon>Cyanobacteriota</taxon>
        <taxon>Cyanophyceae</taxon>
        <taxon>Pleurocapsales</taxon>
        <taxon>Hyellaceae</taxon>
        <taxon>Hyella</taxon>
    </lineage>
</organism>
<evidence type="ECO:0000259" key="1">
    <source>
        <dbReference type="Pfam" id="PF10057"/>
    </source>
</evidence>
<sequence>MATDLNSDSYPTAGQLERTIAQKVRTLYRNQFGHQPSRVDCHLLGNKLVISLEDVITPIEKLLVEAQSSSLVTQVRAFIDEAIKPKLQELVEEISQVRVTNCLYDTAIDSGCAGAIIILANPPQVRQAKSLAKKK</sequence>
<dbReference type="Proteomes" id="UP000320055">
    <property type="component" value="Unassembled WGS sequence"/>
</dbReference>
<evidence type="ECO:0000313" key="2">
    <source>
        <dbReference type="EMBL" id="VEP15635.1"/>
    </source>
</evidence>
<accession>A0A563VW63</accession>
<dbReference type="AlphaFoldDB" id="A0A563VW63"/>
<dbReference type="Pfam" id="PF10057">
    <property type="entry name" value="MpsC"/>
    <property type="match status" value="1"/>
</dbReference>
<reference evidence="2 3" key="1">
    <citation type="submission" date="2019-01" db="EMBL/GenBank/DDBJ databases">
        <authorList>
            <person name="Brito A."/>
        </authorList>
    </citation>
    <scope>NUCLEOTIDE SEQUENCE [LARGE SCALE GENOMIC DNA]</scope>
    <source>
        <strain evidence="2">1</strain>
    </source>
</reference>
<gene>
    <name evidence="2" type="ORF">H1P_3540004</name>
</gene>
<protein>
    <recommendedName>
        <fullName evidence="1">Na+-translocating membrane potential-generating system MpsC domain-containing protein</fullName>
    </recommendedName>
</protein>
<keyword evidence="3" id="KW-1185">Reference proteome</keyword>
<proteinExistence type="predicted"/>
<evidence type="ECO:0000313" key="3">
    <source>
        <dbReference type="Proteomes" id="UP000320055"/>
    </source>
</evidence>
<dbReference type="InterPro" id="IPR018745">
    <property type="entry name" value="MpsC"/>
</dbReference>
<feature type="domain" description="Na+-translocating membrane potential-generating system MpsC" evidence="1">
    <location>
        <begin position="12"/>
        <end position="120"/>
    </location>
</feature>
<dbReference type="EMBL" id="CAACVJ010000284">
    <property type="protein sequence ID" value="VEP15635.1"/>
    <property type="molecule type" value="Genomic_DNA"/>
</dbReference>
<name>A0A563VW63_9CYAN</name>